<dbReference type="OrthoDB" id="2382233at2"/>
<organism evidence="2 3">
    <name type="scientific">Tumebacillus avium</name>
    <dbReference type="NCBI Taxonomy" id="1903704"/>
    <lineage>
        <taxon>Bacteria</taxon>
        <taxon>Bacillati</taxon>
        <taxon>Bacillota</taxon>
        <taxon>Bacilli</taxon>
        <taxon>Bacillales</taxon>
        <taxon>Alicyclobacillaceae</taxon>
        <taxon>Tumebacillus</taxon>
    </lineage>
</organism>
<dbReference type="Proteomes" id="UP000195437">
    <property type="component" value="Chromosome"/>
</dbReference>
<evidence type="ECO:0000313" key="3">
    <source>
        <dbReference type="Proteomes" id="UP000195437"/>
    </source>
</evidence>
<keyword evidence="1" id="KW-0812">Transmembrane</keyword>
<accession>A0A1Y0IMN0</accession>
<dbReference type="AlphaFoldDB" id="A0A1Y0IMN0"/>
<feature type="transmembrane region" description="Helical" evidence="1">
    <location>
        <begin position="73"/>
        <end position="90"/>
    </location>
</feature>
<name>A0A1Y0IMN0_9BACL</name>
<dbReference type="EMBL" id="CP021434">
    <property type="protein sequence ID" value="ARU61309.1"/>
    <property type="molecule type" value="Genomic_DNA"/>
</dbReference>
<keyword evidence="3" id="KW-1185">Reference proteome</keyword>
<keyword evidence="1" id="KW-0472">Membrane</keyword>
<evidence type="ECO:0000256" key="1">
    <source>
        <dbReference type="SAM" id="Phobius"/>
    </source>
</evidence>
<sequence>MTQSSGSYLLYLLLYTVFWNALAAIAYRFFVIDGALAVQESLFFFMTGLLLVVSGAIRSMSPLIKSRNSRCPIVGSFYLSGLLLIVYANIA</sequence>
<evidence type="ECO:0000313" key="2">
    <source>
        <dbReference type="EMBL" id="ARU61309.1"/>
    </source>
</evidence>
<proteinExistence type="predicted"/>
<protein>
    <submittedName>
        <fullName evidence="2">Uncharacterized protein</fullName>
    </submittedName>
</protein>
<dbReference type="RefSeq" id="WP_087456688.1">
    <property type="nucleotide sequence ID" value="NZ_CP021434.1"/>
</dbReference>
<feature type="transmembrane region" description="Helical" evidence="1">
    <location>
        <begin position="9"/>
        <end position="30"/>
    </location>
</feature>
<reference evidence="3" key="1">
    <citation type="submission" date="2017-05" db="EMBL/GenBank/DDBJ databases">
        <authorList>
            <person name="Sung H."/>
        </authorList>
    </citation>
    <scope>NUCLEOTIDE SEQUENCE [LARGE SCALE GENOMIC DNA]</scope>
    <source>
        <strain evidence="3">AR23208</strain>
    </source>
</reference>
<feature type="transmembrane region" description="Helical" evidence="1">
    <location>
        <begin position="42"/>
        <end position="61"/>
    </location>
</feature>
<gene>
    <name evidence="2" type="ORF">CBW65_10105</name>
</gene>
<keyword evidence="1" id="KW-1133">Transmembrane helix</keyword>
<dbReference type="KEGG" id="tum:CBW65_10105"/>